<evidence type="ECO:0000256" key="1">
    <source>
        <dbReference type="ARBA" id="ARBA00023157"/>
    </source>
</evidence>
<dbReference type="FunFam" id="2.40.10.10:FF:000002">
    <property type="entry name" value="Transmembrane protease serine"/>
    <property type="match status" value="1"/>
</dbReference>
<dbReference type="InterPro" id="IPR051487">
    <property type="entry name" value="Ser/Thr_Proteases_Immune/Dev"/>
</dbReference>
<dbReference type="InterPro" id="IPR009003">
    <property type="entry name" value="Peptidase_S1_PA"/>
</dbReference>
<keyword evidence="2" id="KW-0378">Hydrolase</keyword>
<dbReference type="SUPFAM" id="SSF50494">
    <property type="entry name" value="Trypsin-like serine proteases"/>
    <property type="match status" value="1"/>
</dbReference>
<dbReference type="PROSITE" id="PS00135">
    <property type="entry name" value="TRYPSIN_SER"/>
    <property type="match status" value="1"/>
</dbReference>
<gene>
    <name evidence="5" type="ORF">G3480_25290</name>
</gene>
<dbReference type="AlphaFoldDB" id="A0A6P1E6A8"/>
<keyword evidence="1" id="KW-1015">Disulfide bond</keyword>
<dbReference type="SMART" id="SM00020">
    <property type="entry name" value="Tryp_SPc"/>
    <property type="match status" value="1"/>
</dbReference>
<dbReference type="InterPro" id="IPR043504">
    <property type="entry name" value="Peptidase_S1_PA_chymotrypsin"/>
</dbReference>
<reference evidence="6" key="1">
    <citation type="journal article" date="2020" name="Microbiol. Resour. Announc.">
        <title>Draft Genome Sequences of Thiorhodococcus mannitoliphagus and Thiorhodococcus minor, Purple Sulfur Photosynthetic Bacteria in the Gammaproteobacterial Family Chromatiaceae.</title>
        <authorList>
            <person name="Aviles F.A."/>
            <person name="Meyer T.E."/>
            <person name="Kyndt J.A."/>
        </authorList>
    </citation>
    <scope>NUCLEOTIDE SEQUENCE [LARGE SCALE GENOMIC DNA]</scope>
    <source>
        <strain evidence="6">DSM 18266</strain>
    </source>
</reference>
<sequence length="378" mass="40509">MPQSNLAPHRHHCWTASALACLFFAASTLAASLQPRIIGGSPPSEGALPWMVALVYQEEPRALEGYACAGTLIHPQWVLTAAHCFADGRGNIIASPDVDVIVGRSDLTTAEGLRVTPDFLIAHPDWAPSRYFSALPFRNDLLLLHLPAPIDWITPAPVSGPTYDDFSVIDGEYAIAAGWGVTRPWSSRSSPRLLYADLPIVNQETCQAAQPSLTVLDTTLCAGPQDGTRDTCYGDSGGPLLVERGSDAQWTQVGITSYGQDSCAQPGMYGVYTRVSRYAPWISDTACRPEERPAAPILHLDVDGYGVSASIDAVTGANGYRLYYATAPAMAPINYLELGSATRFSTRLAAGTDLYVAAQAYNGICLSPYSAIQRLTLP</sequence>
<protein>
    <submittedName>
        <fullName evidence="5">Serine protease</fullName>
    </submittedName>
</protein>
<dbReference type="Proteomes" id="UP000471640">
    <property type="component" value="Unassembled WGS sequence"/>
</dbReference>
<feature type="domain" description="Peptidase S1" evidence="4">
    <location>
        <begin position="37"/>
        <end position="287"/>
    </location>
</feature>
<evidence type="ECO:0000256" key="3">
    <source>
        <dbReference type="SAM" id="SignalP"/>
    </source>
</evidence>
<evidence type="ECO:0000313" key="5">
    <source>
        <dbReference type="EMBL" id="NEX23554.1"/>
    </source>
</evidence>
<evidence type="ECO:0000313" key="6">
    <source>
        <dbReference type="Proteomes" id="UP000471640"/>
    </source>
</evidence>
<dbReference type="PROSITE" id="PS00134">
    <property type="entry name" value="TRYPSIN_HIS"/>
    <property type="match status" value="1"/>
</dbReference>
<dbReference type="PROSITE" id="PS50240">
    <property type="entry name" value="TRYPSIN_DOM"/>
    <property type="match status" value="1"/>
</dbReference>
<reference evidence="5 6" key="2">
    <citation type="submission" date="2020-02" db="EMBL/GenBank/DDBJ databases">
        <title>Genome sequences of Thiorhodococcus mannitoliphagus and Thiorhodococcus minor, purple sulfur photosynthetic bacteria in the gammaproteobacterial family, Chromatiaceae.</title>
        <authorList>
            <person name="Aviles F.A."/>
            <person name="Meyer T.E."/>
            <person name="Kyndt J.A."/>
        </authorList>
    </citation>
    <scope>NUCLEOTIDE SEQUENCE [LARGE SCALE GENOMIC DNA]</scope>
    <source>
        <strain evidence="5 6">DSM 18266</strain>
    </source>
</reference>
<dbReference type="Gene3D" id="2.40.10.10">
    <property type="entry name" value="Trypsin-like serine proteases"/>
    <property type="match status" value="1"/>
</dbReference>
<keyword evidence="6" id="KW-1185">Reference proteome</keyword>
<accession>A0A6P1E6A8</accession>
<keyword evidence="2 5" id="KW-0645">Protease</keyword>
<dbReference type="PRINTS" id="PR00722">
    <property type="entry name" value="CHYMOTRYPSIN"/>
</dbReference>
<feature type="chain" id="PRO_5026996003" evidence="3">
    <location>
        <begin position="31"/>
        <end position="378"/>
    </location>
</feature>
<dbReference type="InterPro" id="IPR033116">
    <property type="entry name" value="TRYPSIN_SER"/>
</dbReference>
<dbReference type="PANTHER" id="PTHR24256">
    <property type="entry name" value="TRYPTASE-RELATED"/>
    <property type="match status" value="1"/>
</dbReference>
<dbReference type="EMBL" id="JAAIJR010000234">
    <property type="protein sequence ID" value="NEX23554.1"/>
    <property type="molecule type" value="Genomic_DNA"/>
</dbReference>
<keyword evidence="3" id="KW-0732">Signal</keyword>
<evidence type="ECO:0000259" key="4">
    <source>
        <dbReference type="PROSITE" id="PS50240"/>
    </source>
</evidence>
<dbReference type="InterPro" id="IPR001314">
    <property type="entry name" value="Peptidase_S1A"/>
</dbReference>
<dbReference type="GO" id="GO:0004252">
    <property type="term" value="F:serine-type endopeptidase activity"/>
    <property type="evidence" value="ECO:0007669"/>
    <property type="project" value="InterPro"/>
</dbReference>
<organism evidence="5 6">
    <name type="scientific">Thiorhodococcus mannitoliphagus</name>
    <dbReference type="NCBI Taxonomy" id="329406"/>
    <lineage>
        <taxon>Bacteria</taxon>
        <taxon>Pseudomonadati</taxon>
        <taxon>Pseudomonadota</taxon>
        <taxon>Gammaproteobacteria</taxon>
        <taxon>Chromatiales</taxon>
        <taxon>Chromatiaceae</taxon>
        <taxon>Thiorhodococcus</taxon>
    </lineage>
</organism>
<dbReference type="GO" id="GO:0006508">
    <property type="term" value="P:proteolysis"/>
    <property type="evidence" value="ECO:0007669"/>
    <property type="project" value="UniProtKB-KW"/>
</dbReference>
<evidence type="ECO:0000256" key="2">
    <source>
        <dbReference type="RuleBase" id="RU363034"/>
    </source>
</evidence>
<dbReference type="RefSeq" id="WP_164656981.1">
    <property type="nucleotide sequence ID" value="NZ_JAAIJR010000234.1"/>
</dbReference>
<comment type="caution">
    <text evidence="5">The sequence shown here is derived from an EMBL/GenBank/DDBJ whole genome shotgun (WGS) entry which is preliminary data.</text>
</comment>
<dbReference type="Pfam" id="PF00089">
    <property type="entry name" value="Trypsin"/>
    <property type="match status" value="1"/>
</dbReference>
<name>A0A6P1E6A8_9GAMM</name>
<dbReference type="InterPro" id="IPR001254">
    <property type="entry name" value="Trypsin_dom"/>
</dbReference>
<feature type="signal peptide" evidence="3">
    <location>
        <begin position="1"/>
        <end position="30"/>
    </location>
</feature>
<proteinExistence type="predicted"/>
<keyword evidence="2" id="KW-0720">Serine protease</keyword>
<dbReference type="InterPro" id="IPR018114">
    <property type="entry name" value="TRYPSIN_HIS"/>
</dbReference>
<dbReference type="CDD" id="cd00190">
    <property type="entry name" value="Tryp_SPc"/>
    <property type="match status" value="1"/>
</dbReference>